<evidence type="ECO:0000313" key="2">
    <source>
        <dbReference type="Proteomes" id="UP000042394"/>
    </source>
</evidence>
<dbReference type="Proteomes" id="UP000042394">
    <property type="component" value="Unassembled WGS sequence"/>
</dbReference>
<accession>A0A655BSM8</accession>
<protein>
    <submittedName>
        <fullName evidence="1">Uncharacterized protein</fullName>
    </submittedName>
</protein>
<proteinExistence type="predicted"/>
<evidence type="ECO:0000313" key="1">
    <source>
        <dbReference type="EMBL" id="CNT73107.1"/>
    </source>
</evidence>
<dbReference type="AlphaFoldDB" id="A0A655BSM8"/>
<name>A0A655BSM8_SALET</name>
<sequence>MGGGEHRTTFWHPAMRAGVASISTVEKSGAEPPGIYRPTDATGRVTCWQRTPGWVSTSTGGSVCAEWNVSIFLTAAAIACFNSSVRRALAAAISSGVTRSAVTSVLSNLALYSRRASSPRVFTLSRISLTVRVILSEAEIAGRVSSARCCSGLQLFQSIRVLKLMVFTPSQGSALSGLQNPKYQRIT</sequence>
<dbReference type="EMBL" id="CQPD01000005">
    <property type="protein sequence ID" value="CNT73107.1"/>
    <property type="molecule type" value="Genomic_DNA"/>
</dbReference>
<organism evidence="1 2">
    <name type="scientific">Salmonella enterica subsp. enterica serovar Bovismorbificans</name>
    <dbReference type="NCBI Taxonomy" id="58097"/>
    <lineage>
        <taxon>Bacteria</taxon>
        <taxon>Pseudomonadati</taxon>
        <taxon>Pseudomonadota</taxon>
        <taxon>Gammaproteobacteria</taxon>
        <taxon>Enterobacterales</taxon>
        <taxon>Enterobacteriaceae</taxon>
        <taxon>Salmonella</taxon>
    </lineage>
</organism>
<reference evidence="1 2" key="1">
    <citation type="submission" date="2015-03" db="EMBL/GenBank/DDBJ databases">
        <authorList>
            <consortium name="Pathogen Informatics"/>
        </authorList>
    </citation>
    <scope>NUCLEOTIDE SEQUENCE [LARGE SCALE GENOMIC DNA]</scope>
    <source>
        <strain evidence="1 2">D4891</strain>
    </source>
</reference>
<gene>
    <name evidence="1" type="ORF">ERS008207_00766</name>
</gene>